<dbReference type="Gene3D" id="2.40.160.130">
    <property type="entry name" value="Capsule assembly protein Wzi"/>
    <property type="match status" value="1"/>
</dbReference>
<evidence type="ECO:0000313" key="4">
    <source>
        <dbReference type="Proteomes" id="UP001155010"/>
    </source>
</evidence>
<dbReference type="Pfam" id="PF14052">
    <property type="entry name" value="Caps_assemb_Wzi"/>
    <property type="match status" value="1"/>
</dbReference>
<proteinExistence type="predicted"/>
<evidence type="ECO:0000313" key="3">
    <source>
        <dbReference type="EMBL" id="MCS4123131.1"/>
    </source>
</evidence>
<sequence length="506" mass="55273">MATIRFQMTARRYTCRYALHRLLALLGVGACAGLLLATSPGARAQGLGSIEVQAGSFATASTGERLPFWLGANQRGAVDPTSTNAGLRLGAYRPFEESPGLKYAFGADVLGRASQNGTVAVQELYGRLRYGPAQVTVGRRGRVVGRIDTSLSMGSVTWSQNAPPPTRISASSNGYLPVPGLGDVAAIRGYFAHGWFGDDRFTSGALLHEKSLYLRLLPPSSPVTAHAGLVHHAMWGGDSPLRGPQEVSLRQWANVSFGLNIAGRPTQTQEETDQVDANHVAMYDFSLDVDLGTAKGRVYRQFYIEDTPGLWFRNVWDGLWGARIQLKDSEALVHTLLWEHLRMTRQGARFDQGEDRGADGYYNHFKYKGGWTYRGRTLGTPLLTPASATPGLSDNLPGVGNNIVVAHHLGVEGNFRSGLSYRVLGTYSRNYGAANKVCGSPRCRSTTSRLIGRQDQWSFRLGVRGPLVEQYNLRFRAAAALDTGEFYGERVGLQIGVQWRGLYSIE</sequence>
<reference evidence="2" key="1">
    <citation type="submission" date="2022-08" db="EMBL/GenBank/DDBJ databases">
        <title>Genomic Encyclopedia of Type Strains, Phase V (KMG-V): Genome sequencing to study the core and pangenomes of soil and plant-associated prokaryotes.</title>
        <authorList>
            <person name="Whitman W."/>
        </authorList>
    </citation>
    <scope>NUCLEOTIDE SEQUENCE</scope>
    <source>
        <strain evidence="2">SP2017</strain>
        <strain evidence="3">SP3026</strain>
        <strain evidence="1">SP3049</strain>
    </source>
</reference>
<dbReference type="Proteomes" id="UP001155010">
    <property type="component" value="Unassembled WGS sequence"/>
</dbReference>
<dbReference type="InterPro" id="IPR026950">
    <property type="entry name" value="Caps_assemb_Wzi"/>
</dbReference>
<accession>A0A9X2UBD3</accession>
<protein>
    <recommendedName>
        <fullName evidence="5">Capsule assembly protein Wzi</fullName>
    </recommendedName>
</protein>
<dbReference type="RefSeq" id="WP_251961486.1">
    <property type="nucleotide sequence ID" value="NZ_CALTSH010000018.1"/>
</dbReference>
<name>A0A9X2UBD3_9BACT</name>
<evidence type="ECO:0000313" key="1">
    <source>
        <dbReference type="EMBL" id="MCS3712164.1"/>
    </source>
</evidence>
<dbReference type="EMBL" id="JANUAE010000030">
    <property type="protein sequence ID" value="MCS3712164.1"/>
    <property type="molecule type" value="Genomic_DNA"/>
</dbReference>
<dbReference type="AlphaFoldDB" id="A0A9X2UBD3"/>
<organism evidence="2 4">
    <name type="scientific">Salinibacter ruber</name>
    <dbReference type="NCBI Taxonomy" id="146919"/>
    <lineage>
        <taxon>Bacteria</taxon>
        <taxon>Pseudomonadati</taxon>
        <taxon>Rhodothermota</taxon>
        <taxon>Rhodothermia</taxon>
        <taxon>Rhodothermales</taxon>
        <taxon>Salinibacteraceae</taxon>
        <taxon>Salinibacter</taxon>
    </lineage>
</organism>
<dbReference type="InterPro" id="IPR038636">
    <property type="entry name" value="Wzi_sf"/>
</dbReference>
<evidence type="ECO:0008006" key="5">
    <source>
        <dbReference type="Google" id="ProtNLM"/>
    </source>
</evidence>
<dbReference type="EMBL" id="JANUBL010000022">
    <property type="protein sequence ID" value="MCS4123131.1"/>
    <property type="molecule type" value="Genomic_DNA"/>
</dbReference>
<dbReference type="Proteomes" id="UP001155057">
    <property type="component" value="Unassembled WGS sequence"/>
</dbReference>
<comment type="caution">
    <text evidence="2">The sequence shown here is derived from an EMBL/GenBank/DDBJ whole genome shotgun (WGS) entry which is preliminary data.</text>
</comment>
<dbReference type="Proteomes" id="UP001155144">
    <property type="component" value="Unassembled WGS sequence"/>
</dbReference>
<gene>
    <name evidence="3" type="ORF">GGP45_003502</name>
    <name evidence="1" type="ORF">GGP61_003802</name>
    <name evidence="2" type="ORF">GGP83_003406</name>
</gene>
<evidence type="ECO:0000313" key="2">
    <source>
        <dbReference type="EMBL" id="MCS3953431.1"/>
    </source>
</evidence>
<dbReference type="EMBL" id="JANUBB010000027">
    <property type="protein sequence ID" value="MCS3953431.1"/>
    <property type="molecule type" value="Genomic_DNA"/>
</dbReference>